<dbReference type="RefSeq" id="WP_386096636.1">
    <property type="nucleotide sequence ID" value="NZ_JBHUOZ010000001.1"/>
</dbReference>
<gene>
    <name evidence="7" type="ORF">ACFS6H_06995</name>
</gene>
<feature type="transmembrane region" description="Helical" evidence="6">
    <location>
        <begin position="377"/>
        <end position="398"/>
    </location>
</feature>
<dbReference type="InterPro" id="IPR050833">
    <property type="entry name" value="Poly_Biosynth_Transport"/>
</dbReference>
<keyword evidence="8" id="KW-1185">Reference proteome</keyword>
<feature type="transmembrane region" description="Helical" evidence="6">
    <location>
        <begin position="183"/>
        <end position="204"/>
    </location>
</feature>
<feature type="transmembrane region" description="Helical" evidence="6">
    <location>
        <begin position="340"/>
        <end position="356"/>
    </location>
</feature>
<evidence type="ECO:0000256" key="2">
    <source>
        <dbReference type="ARBA" id="ARBA00022475"/>
    </source>
</evidence>
<feature type="transmembrane region" description="Helical" evidence="6">
    <location>
        <begin position="225"/>
        <end position="245"/>
    </location>
</feature>
<organism evidence="7 8">
    <name type="scientific">Terrimonas rubra</name>
    <dbReference type="NCBI Taxonomy" id="1035890"/>
    <lineage>
        <taxon>Bacteria</taxon>
        <taxon>Pseudomonadati</taxon>
        <taxon>Bacteroidota</taxon>
        <taxon>Chitinophagia</taxon>
        <taxon>Chitinophagales</taxon>
        <taxon>Chitinophagaceae</taxon>
        <taxon>Terrimonas</taxon>
    </lineage>
</organism>
<feature type="transmembrane region" description="Helical" evidence="6">
    <location>
        <begin position="309"/>
        <end position="328"/>
    </location>
</feature>
<keyword evidence="2" id="KW-1003">Cell membrane</keyword>
<feature type="transmembrane region" description="Helical" evidence="6">
    <location>
        <begin position="462"/>
        <end position="480"/>
    </location>
</feature>
<accession>A0ABW6A5B4</accession>
<sequence>MSTIRKQSILSSIVIYIGFAIGLLNTYIFGREEYFTTEQYGLYSLFNALAVLFSSLATFAMPAFIYKFFHYYKDHLPHRKNDMISWALLISTAGFLLVLTAGLVFENLIVRKYSENSALFVQYYYWLFPLSFGLTIYTVLEAFALGLRKPVLMSFFKEVEWRLFTTVLLVLFMLGVVKDFDLFIKIYAFSYPAIALSILIYLVVTKQIVFTFSISKVTRRFFKKIAIFSFFVYSSTIVFSVAAVFDTLVVASVLDDGLAKAGILGLATILTSVIQAPQRGVINASISSLSRAWKGKDLRSLQHIYERSSINLLIFSVVIFVLLALNYTEAIDTLKLKPEFKMGFYAFVFMGLTRIVDMGSGVNAQIIATSIYWRFELITGFILMACMLPLNYFLTIQFDITGPGIANLISFTIYNGVRIWFLWHKFKLQPFSKNSLYALLVGAIVYAICHFAFSGIHGFPGLILRSTVALVLFVICIWRFNLSPDVRPVLQTLLNRLQQMRK</sequence>
<evidence type="ECO:0000313" key="7">
    <source>
        <dbReference type="EMBL" id="MFD2919443.1"/>
    </source>
</evidence>
<dbReference type="PANTHER" id="PTHR30250:SF11">
    <property type="entry name" value="O-ANTIGEN TRANSPORTER-RELATED"/>
    <property type="match status" value="1"/>
</dbReference>
<feature type="transmembrane region" description="Helical" evidence="6">
    <location>
        <begin position="9"/>
        <end position="30"/>
    </location>
</feature>
<feature type="transmembrane region" description="Helical" evidence="6">
    <location>
        <begin position="159"/>
        <end position="177"/>
    </location>
</feature>
<feature type="transmembrane region" description="Helical" evidence="6">
    <location>
        <begin position="125"/>
        <end position="147"/>
    </location>
</feature>
<evidence type="ECO:0000313" key="8">
    <source>
        <dbReference type="Proteomes" id="UP001597511"/>
    </source>
</evidence>
<evidence type="ECO:0000256" key="3">
    <source>
        <dbReference type="ARBA" id="ARBA00022692"/>
    </source>
</evidence>
<keyword evidence="3 6" id="KW-0812">Transmembrane</keyword>
<evidence type="ECO:0000256" key="6">
    <source>
        <dbReference type="SAM" id="Phobius"/>
    </source>
</evidence>
<comment type="caution">
    <text evidence="7">The sequence shown here is derived from an EMBL/GenBank/DDBJ whole genome shotgun (WGS) entry which is preliminary data.</text>
</comment>
<dbReference type="Proteomes" id="UP001597511">
    <property type="component" value="Unassembled WGS sequence"/>
</dbReference>
<keyword evidence="4 6" id="KW-1133">Transmembrane helix</keyword>
<evidence type="ECO:0000256" key="4">
    <source>
        <dbReference type="ARBA" id="ARBA00022989"/>
    </source>
</evidence>
<proteinExistence type="predicted"/>
<feature type="transmembrane region" description="Helical" evidence="6">
    <location>
        <begin position="86"/>
        <end position="105"/>
    </location>
</feature>
<feature type="transmembrane region" description="Helical" evidence="6">
    <location>
        <begin position="404"/>
        <end position="423"/>
    </location>
</feature>
<feature type="transmembrane region" description="Helical" evidence="6">
    <location>
        <begin position="435"/>
        <end position="456"/>
    </location>
</feature>
<comment type="subcellular location">
    <subcellularLocation>
        <location evidence="1">Cell membrane</location>
        <topology evidence="1">Multi-pass membrane protein</topology>
    </subcellularLocation>
</comment>
<feature type="transmembrane region" description="Helical" evidence="6">
    <location>
        <begin position="257"/>
        <end position="276"/>
    </location>
</feature>
<dbReference type="PANTHER" id="PTHR30250">
    <property type="entry name" value="PST FAMILY PREDICTED COLANIC ACID TRANSPORTER"/>
    <property type="match status" value="1"/>
</dbReference>
<name>A0ABW6A5B4_9BACT</name>
<reference evidence="8" key="1">
    <citation type="journal article" date="2019" name="Int. J. Syst. Evol. Microbiol.">
        <title>The Global Catalogue of Microorganisms (GCM) 10K type strain sequencing project: providing services to taxonomists for standard genome sequencing and annotation.</title>
        <authorList>
            <consortium name="The Broad Institute Genomics Platform"/>
            <consortium name="The Broad Institute Genome Sequencing Center for Infectious Disease"/>
            <person name="Wu L."/>
            <person name="Ma J."/>
        </authorList>
    </citation>
    <scope>NUCLEOTIDE SEQUENCE [LARGE SCALE GENOMIC DNA]</scope>
    <source>
        <strain evidence="8">KCTC 23299</strain>
    </source>
</reference>
<evidence type="ECO:0000256" key="1">
    <source>
        <dbReference type="ARBA" id="ARBA00004651"/>
    </source>
</evidence>
<protein>
    <submittedName>
        <fullName evidence="7">Lipopolysaccharide biosynthesis protein</fullName>
    </submittedName>
</protein>
<dbReference type="EMBL" id="JBHUOZ010000001">
    <property type="protein sequence ID" value="MFD2919443.1"/>
    <property type="molecule type" value="Genomic_DNA"/>
</dbReference>
<keyword evidence="5 6" id="KW-0472">Membrane</keyword>
<feature type="transmembrane region" description="Helical" evidence="6">
    <location>
        <begin position="42"/>
        <end position="65"/>
    </location>
</feature>
<evidence type="ECO:0000256" key="5">
    <source>
        <dbReference type="ARBA" id="ARBA00023136"/>
    </source>
</evidence>